<reference evidence="2" key="1">
    <citation type="submission" date="2018-06" db="EMBL/GenBank/DDBJ databases">
        <authorList>
            <person name="Zhirakovskaya E."/>
        </authorList>
    </citation>
    <scope>NUCLEOTIDE SEQUENCE</scope>
</reference>
<dbReference type="PANTHER" id="PTHR40572">
    <property type="entry name" value="PROTEIN BAX"/>
    <property type="match status" value="1"/>
</dbReference>
<organism evidence="2">
    <name type="scientific">hydrothermal vent metagenome</name>
    <dbReference type="NCBI Taxonomy" id="652676"/>
    <lineage>
        <taxon>unclassified sequences</taxon>
        <taxon>metagenomes</taxon>
        <taxon>ecological metagenomes</taxon>
    </lineage>
</organism>
<proteinExistence type="predicted"/>
<sequence>MKLIVFSSVIFVILNVTAAVAEVKQYTAKDLDMSRLVDVKDKKKRFFDFMRSIVNTENNRLLELRDKLMAAKKNNNNKSFVAKTANDYSVDWDTKNKNWDKLLERVDAIALEVALAQSANESAWGQSRFAQKGNNFFGQWCYRKGCGIIPKKRDKGTRHEVAKFSSVNKSVRSYIKNINTGRVYAPLRKIRKKNKAAGKKPDAIAQAGGLIKYSQRREAYVKEIRSMIRYNRKLMQGH</sequence>
<dbReference type="InterPro" id="IPR053195">
    <property type="entry name" value="Bax-like"/>
</dbReference>
<evidence type="ECO:0000259" key="1">
    <source>
        <dbReference type="Pfam" id="PF01832"/>
    </source>
</evidence>
<dbReference type="EMBL" id="UOFH01000043">
    <property type="protein sequence ID" value="VAW58904.1"/>
    <property type="molecule type" value="Genomic_DNA"/>
</dbReference>
<dbReference type="InterPro" id="IPR002901">
    <property type="entry name" value="MGlyc_endo_b_GlcNAc-like_dom"/>
</dbReference>
<dbReference type="Pfam" id="PF01832">
    <property type="entry name" value="Glucosaminidase"/>
    <property type="match status" value="1"/>
</dbReference>
<dbReference type="GO" id="GO:0004040">
    <property type="term" value="F:amidase activity"/>
    <property type="evidence" value="ECO:0007669"/>
    <property type="project" value="InterPro"/>
</dbReference>
<name>A0A3B0XRT9_9ZZZZ</name>
<dbReference type="PANTHER" id="PTHR40572:SF1">
    <property type="entry name" value="PROTEIN BAX"/>
    <property type="match status" value="1"/>
</dbReference>
<protein>
    <submittedName>
        <fullName evidence="2">Bax protein</fullName>
    </submittedName>
</protein>
<accession>A0A3B0XRT9</accession>
<evidence type="ECO:0000313" key="2">
    <source>
        <dbReference type="EMBL" id="VAW58904.1"/>
    </source>
</evidence>
<dbReference type="AlphaFoldDB" id="A0A3B0XRT9"/>
<dbReference type="Gene3D" id="1.10.530.10">
    <property type="match status" value="1"/>
</dbReference>
<gene>
    <name evidence="2" type="ORF">MNBD_GAMMA08-141</name>
</gene>
<feature type="domain" description="Mannosyl-glycoprotein endo-beta-N-acetylglucosamidase-like" evidence="1">
    <location>
        <begin position="99"/>
        <end position="231"/>
    </location>
</feature>